<evidence type="ECO:0000313" key="1">
    <source>
        <dbReference type="EMBL" id="WED65393.1"/>
    </source>
</evidence>
<protein>
    <submittedName>
        <fullName evidence="1">Uncharacterized protein</fullName>
    </submittedName>
</protein>
<dbReference type="AlphaFoldDB" id="A0AAE9ZZ47"/>
<organism evidence="1 2">
    <name type="scientific">Synoicihabitans lomoniglobus</name>
    <dbReference type="NCBI Taxonomy" id="2909285"/>
    <lineage>
        <taxon>Bacteria</taxon>
        <taxon>Pseudomonadati</taxon>
        <taxon>Verrucomicrobiota</taxon>
        <taxon>Opitutia</taxon>
        <taxon>Opitutales</taxon>
        <taxon>Opitutaceae</taxon>
        <taxon>Synoicihabitans</taxon>
    </lineage>
</organism>
<gene>
    <name evidence="1" type="ORF">PXH66_00835</name>
</gene>
<name>A0AAE9ZZ47_9BACT</name>
<dbReference type="KEGG" id="slom:PXH66_00835"/>
<dbReference type="Proteomes" id="UP001218638">
    <property type="component" value="Chromosome"/>
</dbReference>
<evidence type="ECO:0000313" key="2">
    <source>
        <dbReference type="Proteomes" id="UP001218638"/>
    </source>
</evidence>
<reference evidence="1" key="1">
    <citation type="submission" date="2023-03" db="EMBL/GenBank/DDBJ databases">
        <title>Lomoglobus Profundus gen. nov., sp. nov., a novel member of the phylum Verrucomicrobia, isolated from deep-marine sediment of South China Sea.</title>
        <authorList>
            <person name="Ahmad T."/>
            <person name="Ishaq S.E."/>
            <person name="Wang F."/>
        </authorList>
    </citation>
    <scope>NUCLEOTIDE SEQUENCE</scope>
    <source>
        <strain evidence="1">LMO-M01</strain>
    </source>
</reference>
<dbReference type="RefSeq" id="WP_330929341.1">
    <property type="nucleotide sequence ID" value="NZ_CP119075.1"/>
</dbReference>
<dbReference type="EMBL" id="CP119075">
    <property type="protein sequence ID" value="WED65393.1"/>
    <property type="molecule type" value="Genomic_DNA"/>
</dbReference>
<sequence>MVDPLLELFENEKLLLRITIHHGNRIRFNPASGTGGDFFIGDEAGRSFITLIVGEPLPPMEPPSVSEPTWSPQHVPPITPPAFELRLDLDVLSRF</sequence>
<proteinExistence type="predicted"/>
<accession>A0AAE9ZZ47</accession>
<keyword evidence="2" id="KW-1185">Reference proteome</keyword>